<evidence type="ECO:0000256" key="3">
    <source>
        <dbReference type="PROSITE-ProRule" id="PRU10007"/>
    </source>
</evidence>
<dbReference type="Pfam" id="PF00171">
    <property type="entry name" value="Aldedh"/>
    <property type="match status" value="1"/>
</dbReference>
<evidence type="ECO:0000256" key="4">
    <source>
        <dbReference type="RuleBase" id="RU003345"/>
    </source>
</evidence>
<dbReference type="InterPro" id="IPR010102">
    <property type="entry name" value="Succ_semiAld_DH"/>
</dbReference>
<accession>A0A1H4FEL4</accession>
<dbReference type="InterPro" id="IPR016160">
    <property type="entry name" value="Ald_DH_CS_CYS"/>
</dbReference>
<protein>
    <submittedName>
        <fullName evidence="6">Succinate semialdehyde dehydrogenase</fullName>
    </submittedName>
</protein>
<dbReference type="AlphaFoldDB" id="A0A1H4FEL4"/>
<dbReference type="PROSITE" id="PS00070">
    <property type="entry name" value="ALDEHYDE_DEHYDR_CYS"/>
    <property type="match status" value="1"/>
</dbReference>
<dbReference type="OrthoDB" id="6187633at2"/>
<dbReference type="STRING" id="83784.SAMN05192564_104320"/>
<evidence type="ECO:0000313" key="7">
    <source>
        <dbReference type="Proteomes" id="UP000198638"/>
    </source>
</evidence>
<dbReference type="Proteomes" id="UP000198638">
    <property type="component" value="Unassembled WGS sequence"/>
</dbReference>
<keyword evidence="2 4" id="KW-0560">Oxidoreductase</keyword>
<dbReference type="InterPro" id="IPR016163">
    <property type="entry name" value="Ald_DH_C"/>
</dbReference>
<dbReference type="RefSeq" id="WP_090534506.1">
    <property type="nucleotide sequence ID" value="NZ_FNRQ01000004.1"/>
</dbReference>
<dbReference type="SUPFAM" id="SSF53720">
    <property type="entry name" value="ALDH-like"/>
    <property type="match status" value="1"/>
</dbReference>
<organism evidence="6 7">
    <name type="scientific">Paraburkholderia sartisoli</name>
    <dbReference type="NCBI Taxonomy" id="83784"/>
    <lineage>
        <taxon>Bacteria</taxon>
        <taxon>Pseudomonadati</taxon>
        <taxon>Pseudomonadota</taxon>
        <taxon>Betaproteobacteria</taxon>
        <taxon>Burkholderiales</taxon>
        <taxon>Burkholderiaceae</taxon>
        <taxon>Paraburkholderia</taxon>
    </lineage>
</organism>
<dbReference type="GO" id="GO:0005829">
    <property type="term" value="C:cytosol"/>
    <property type="evidence" value="ECO:0007669"/>
    <property type="project" value="TreeGrafter"/>
</dbReference>
<evidence type="ECO:0000256" key="1">
    <source>
        <dbReference type="ARBA" id="ARBA00009986"/>
    </source>
</evidence>
<reference evidence="7" key="1">
    <citation type="submission" date="2016-10" db="EMBL/GenBank/DDBJ databases">
        <authorList>
            <person name="Varghese N."/>
            <person name="Submissions S."/>
        </authorList>
    </citation>
    <scope>NUCLEOTIDE SEQUENCE [LARGE SCALE GENOMIC DNA]</scope>
    <source>
        <strain evidence="7">LMG 24000</strain>
    </source>
</reference>
<dbReference type="NCBIfam" id="TIGR01780">
    <property type="entry name" value="SSADH"/>
    <property type="match status" value="1"/>
</dbReference>
<dbReference type="FunFam" id="3.40.309.10:FF:000004">
    <property type="entry name" value="Succinate-semialdehyde dehydrogenase I"/>
    <property type="match status" value="1"/>
</dbReference>
<gene>
    <name evidence="6" type="ORF">SAMN05192564_104320</name>
</gene>
<dbReference type="GO" id="GO:0009450">
    <property type="term" value="P:gamma-aminobutyric acid catabolic process"/>
    <property type="evidence" value="ECO:0007669"/>
    <property type="project" value="InterPro"/>
</dbReference>
<evidence type="ECO:0000313" key="6">
    <source>
        <dbReference type="EMBL" id="SEA95774.1"/>
    </source>
</evidence>
<dbReference type="Gene3D" id="3.40.309.10">
    <property type="entry name" value="Aldehyde Dehydrogenase, Chain A, domain 2"/>
    <property type="match status" value="1"/>
</dbReference>
<dbReference type="InterPro" id="IPR016162">
    <property type="entry name" value="Ald_DH_N"/>
</dbReference>
<evidence type="ECO:0000256" key="2">
    <source>
        <dbReference type="ARBA" id="ARBA00023002"/>
    </source>
</evidence>
<dbReference type="GO" id="GO:0004777">
    <property type="term" value="F:succinate-semialdehyde dehydrogenase (NAD+) activity"/>
    <property type="evidence" value="ECO:0007669"/>
    <property type="project" value="TreeGrafter"/>
</dbReference>
<dbReference type="Gene3D" id="3.40.605.10">
    <property type="entry name" value="Aldehyde Dehydrogenase, Chain A, domain 1"/>
    <property type="match status" value="1"/>
</dbReference>
<dbReference type="CDD" id="cd07103">
    <property type="entry name" value="ALDH_F5_SSADH_GabD"/>
    <property type="match status" value="1"/>
</dbReference>
<dbReference type="InterPro" id="IPR016161">
    <property type="entry name" value="Ald_DH/histidinol_DH"/>
</dbReference>
<dbReference type="InterPro" id="IPR015590">
    <property type="entry name" value="Aldehyde_DH_dom"/>
</dbReference>
<keyword evidence="7" id="KW-1185">Reference proteome</keyword>
<dbReference type="PROSITE" id="PS00687">
    <property type="entry name" value="ALDEHYDE_DEHYDR_GLU"/>
    <property type="match status" value="1"/>
</dbReference>
<dbReference type="EMBL" id="FNRQ01000004">
    <property type="protein sequence ID" value="SEA95774.1"/>
    <property type="molecule type" value="Genomic_DNA"/>
</dbReference>
<feature type="domain" description="Aldehyde dehydrogenase" evidence="5">
    <location>
        <begin position="25"/>
        <end position="483"/>
    </location>
</feature>
<dbReference type="InterPro" id="IPR050740">
    <property type="entry name" value="Aldehyde_DH_Superfamily"/>
</dbReference>
<feature type="active site" evidence="3">
    <location>
        <position position="261"/>
    </location>
</feature>
<dbReference type="PANTHER" id="PTHR43353:SF5">
    <property type="entry name" value="SUCCINATE-SEMIALDEHYDE DEHYDROGENASE, MITOCHONDRIAL"/>
    <property type="match status" value="1"/>
</dbReference>
<evidence type="ECO:0000259" key="5">
    <source>
        <dbReference type="Pfam" id="PF00171"/>
    </source>
</evidence>
<comment type="similarity">
    <text evidence="1 4">Belongs to the aldehyde dehydrogenase family.</text>
</comment>
<sequence length="489" mass="52030">MTINAFDNLKDPSLLRTDAFIAGRWQQADDDSTFDVVNPATGERIAKVPRMGAQETHRAIEAANAAWPAWRAKTGKERAAILRAWYELMLANADDLALILTLEQGKPLAEAKGEITYAASFLEWFGEEAKRVNGDTIPTPAADKRIVVTKEPIGVCAAITPWNFPAAMITRKVGPALAAGCPIIVKPAEATPLSAFALAVLAERAGVPAGIFSVLTGDPKTIGAEMTGNPVVRKLSFTGSTAVGRLLMAQCAPTVKKVSLELGGNAPFIVFDDADLDAAVAGAIASKYRNSGQTCVCTNRFYVHERVYDAFAAKLRDAVAGLKVGFGTGAGVTQGPLINEAAVLKVESHIEDALAKGARIVTGGKRHALGHGFFEPTILADVTPAMKVARDETFGPLAPLFRFSSDEEVIRLANDTEFGLAAYFFSRDIGRVWRVAEALEYGMVGINTGLISNEVAPFGGVKQSGLGREGSHYGIDDYVVIKYMCIGGI</sequence>
<dbReference type="PANTHER" id="PTHR43353">
    <property type="entry name" value="SUCCINATE-SEMIALDEHYDE DEHYDROGENASE, MITOCHONDRIAL"/>
    <property type="match status" value="1"/>
</dbReference>
<name>A0A1H4FEL4_9BURK</name>
<proteinExistence type="inferred from homology"/>
<dbReference type="FunFam" id="3.40.605.10:FF:000005">
    <property type="entry name" value="Succinate-semialdehyde dehydrogenase I"/>
    <property type="match status" value="1"/>
</dbReference>
<dbReference type="InterPro" id="IPR029510">
    <property type="entry name" value="Ald_DH_CS_GLU"/>
</dbReference>